<dbReference type="GO" id="GO:0030688">
    <property type="term" value="C:preribosome, small subunit precursor"/>
    <property type="evidence" value="ECO:0007669"/>
    <property type="project" value="TreeGrafter"/>
</dbReference>
<keyword evidence="4" id="KW-1185">Reference proteome</keyword>
<feature type="compositionally biased region" description="Basic and acidic residues" evidence="2">
    <location>
        <begin position="467"/>
        <end position="495"/>
    </location>
</feature>
<evidence type="ECO:0000256" key="1">
    <source>
        <dbReference type="ARBA" id="ARBA00009078"/>
    </source>
</evidence>
<dbReference type="Proteomes" id="UP001187192">
    <property type="component" value="Unassembled WGS sequence"/>
</dbReference>
<reference evidence="3" key="1">
    <citation type="submission" date="2023-07" db="EMBL/GenBank/DDBJ databases">
        <title>draft genome sequence of fig (Ficus carica).</title>
        <authorList>
            <person name="Takahashi T."/>
            <person name="Nishimura K."/>
        </authorList>
    </citation>
    <scope>NUCLEOTIDE SEQUENCE</scope>
</reference>
<dbReference type="AlphaFoldDB" id="A0AA88CZF3"/>
<evidence type="ECO:0000256" key="2">
    <source>
        <dbReference type="SAM" id="MobiDB-lite"/>
    </source>
</evidence>
<feature type="compositionally biased region" description="Acidic residues" evidence="2">
    <location>
        <begin position="293"/>
        <end position="303"/>
    </location>
</feature>
<dbReference type="GO" id="GO:0005634">
    <property type="term" value="C:nucleus"/>
    <property type="evidence" value="ECO:0007669"/>
    <property type="project" value="TreeGrafter"/>
</dbReference>
<feature type="region of interest" description="Disordered" evidence="2">
    <location>
        <begin position="284"/>
        <end position="303"/>
    </location>
</feature>
<dbReference type="PANTHER" id="PTHR21531">
    <property type="entry name" value="LOW-TEMPERATURE VIABILITY PROTEIN LTV1-RELATED"/>
    <property type="match status" value="1"/>
</dbReference>
<evidence type="ECO:0000313" key="4">
    <source>
        <dbReference type="Proteomes" id="UP001187192"/>
    </source>
</evidence>
<dbReference type="GO" id="GO:0000056">
    <property type="term" value="P:ribosomal small subunit export from nucleus"/>
    <property type="evidence" value="ECO:0007669"/>
    <property type="project" value="TreeGrafter"/>
</dbReference>
<organism evidence="3 4">
    <name type="scientific">Ficus carica</name>
    <name type="common">Common fig</name>
    <dbReference type="NCBI Taxonomy" id="3494"/>
    <lineage>
        <taxon>Eukaryota</taxon>
        <taxon>Viridiplantae</taxon>
        <taxon>Streptophyta</taxon>
        <taxon>Embryophyta</taxon>
        <taxon>Tracheophyta</taxon>
        <taxon>Spermatophyta</taxon>
        <taxon>Magnoliopsida</taxon>
        <taxon>eudicotyledons</taxon>
        <taxon>Gunneridae</taxon>
        <taxon>Pentapetalae</taxon>
        <taxon>rosids</taxon>
        <taxon>fabids</taxon>
        <taxon>Rosales</taxon>
        <taxon>Moraceae</taxon>
        <taxon>Ficeae</taxon>
        <taxon>Ficus</taxon>
    </lineage>
</organism>
<comment type="caution">
    <text evidence="3">The sequence shown here is derived from an EMBL/GenBank/DDBJ whole genome shotgun (WGS) entry which is preliminary data.</text>
</comment>
<dbReference type="PANTHER" id="PTHR21531:SF0">
    <property type="entry name" value="PROTEIN LTV1 HOMOLOG"/>
    <property type="match status" value="1"/>
</dbReference>
<dbReference type="EMBL" id="BTGU01000005">
    <property type="protein sequence ID" value="GMN35697.1"/>
    <property type="molecule type" value="Genomic_DNA"/>
</dbReference>
<accession>A0AA88CZF3</accession>
<dbReference type="InterPro" id="IPR007307">
    <property type="entry name" value="Ltv1"/>
</dbReference>
<feature type="region of interest" description="Disordered" evidence="2">
    <location>
        <begin position="467"/>
        <end position="501"/>
    </location>
</feature>
<sequence length="543" mass="60321">MGKKKKFIDKKKSATFQLLARDSSDPNYDDSPGSDRVFVRVDNNPYFVAGDDHDNADNPDSIFSDAPDDYDVGEANSSSRSAAQTLTENVRKEILELGFPDDGYNYLLHLREIKNIGGGSAFYKNPKTRLDLVPSDVKAYDASKLRILEANDDANGKYMNSVASETVGVRVQRAVDPEVAALLEDDDASRFGSDVEDLEEDFVIQANFLGDDEGVPADKESSLCEKFESKEVIDEDNAVEQPQTVGGFSSRDGIGYLVVEAKDYLAVEKPRARRHLDEQFDLLESKEYGADGDGGDDDDGYIPEEDESLAEKLKHALNDDKVDNFDLDNKYVAPADLIHADEKPKSTELVDSARDLIKWCVEYAQNYENDDHDEDVVIEEESSDESEGWDCETIVSTYSKLDNHPGKIGAPEVSRKKKLAESVSGAFKATNHIISLKGKEKLPLDFLPVGSKPTTEKVKGGDKLIAEQQKRKQHGQESKEEKKERKAAVKEEKREARRVKKEMKGLYRGEAQRAQRVAAVAGPSSIHLINRQQLVSSSGFPPI</sequence>
<protein>
    <recommendedName>
        <fullName evidence="5">Low temperature viability protein</fullName>
    </recommendedName>
</protein>
<evidence type="ECO:0000313" key="3">
    <source>
        <dbReference type="EMBL" id="GMN35697.1"/>
    </source>
</evidence>
<name>A0AA88CZF3_FICCA</name>
<gene>
    <name evidence="3" type="ORF">TIFTF001_005469</name>
</gene>
<evidence type="ECO:0008006" key="5">
    <source>
        <dbReference type="Google" id="ProtNLM"/>
    </source>
</evidence>
<proteinExistence type="inferred from homology"/>
<dbReference type="GO" id="GO:0042274">
    <property type="term" value="P:ribosomal small subunit biogenesis"/>
    <property type="evidence" value="ECO:0007669"/>
    <property type="project" value="InterPro"/>
</dbReference>
<comment type="similarity">
    <text evidence="1">Belongs to the LTV1 family.</text>
</comment>
<dbReference type="GO" id="GO:0005829">
    <property type="term" value="C:cytosol"/>
    <property type="evidence" value="ECO:0007669"/>
    <property type="project" value="TreeGrafter"/>
</dbReference>
<dbReference type="Pfam" id="PF04180">
    <property type="entry name" value="LTV"/>
    <property type="match status" value="1"/>
</dbReference>